<dbReference type="AlphaFoldDB" id="A0A427A0M0"/>
<name>A0A427A0M0_ENSVE</name>
<proteinExistence type="predicted"/>
<dbReference type="Proteomes" id="UP000287651">
    <property type="component" value="Unassembled WGS sequence"/>
</dbReference>
<dbReference type="EMBL" id="AMZH03004238">
    <property type="protein sequence ID" value="RRT69766.1"/>
    <property type="molecule type" value="Genomic_DNA"/>
</dbReference>
<protein>
    <submittedName>
        <fullName evidence="1">Uncharacterized protein</fullName>
    </submittedName>
</protein>
<organism evidence="1 2">
    <name type="scientific">Ensete ventricosum</name>
    <name type="common">Abyssinian banana</name>
    <name type="synonym">Musa ensete</name>
    <dbReference type="NCBI Taxonomy" id="4639"/>
    <lineage>
        <taxon>Eukaryota</taxon>
        <taxon>Viridiplantae</taxon>
        <taxon>Streptophyta</taxon>
        <taxon>Embryophyta</taxon>
        <taxon>Tracheophyta</taxon>
        <taxon>Spermatophyta</taxon>
        <taxon>Magnoliopsida</taxon>
        <taxon>Liliopsida</taxon>
        <taxon>Zingiberales</taxon>
        <taxon>Musaceae</taxon>
        <taxon>Ensete</taxon>
    </lineage>
</organism>
<sequence>MMNNSVSTLSVSETELVEILQEIVFASKGVKDMNETWLAEAVPSTTSASITVYIASSMDEKHPRVGEGESLKKCSKKVALEQPANASRSTNIALVDKGKGSMEIEEAPERGYTIRDLSEVEDRVEVDKYFASIMPSQPIPLQISSNQAMSTNQGGDPLLLY</sequence>
<gene>
    <name evidence="1" type="ORF">B296_00037023</name>
</gene>
<reference evidence="1 2" key="1">
    <citation type="journal article" date="2014" name="Agronomy (Basel)">
        <title>A Draft Genome Sequence for Ensete ventricosum, the Drought-Tolerant Tree Against Hunger.</title>
        <authorList>
            <person name="Harrison J."/>
            <person name="Moore K.A."/>
            <person name="Paszkiewicz K."/>
            <person name="Jones T."/>
            <person name="Grant M."/>
            <person name="Ambacheew D."/>
            <person name="Muzemil S."/>
            <person name="Studholme D.J."/>
        </authorList>
    </citation>
    <scope>NUCLEOTIDE SEQUENCE [LARGE SCALE GENOMIC DNA]</scope>
</reference>
<comment type="caution">
    <text evidence="1">The sequence shown here is derived from an EMBL/GenBank/DDBJ whole genome shotgun (WGS) entry which is preliminary data.</text>
</comment>
<accession>A0A427A0M0</accession>
<evidence type="ECO:0000313" key="2">
    <source>
        <dbReference type="Proteomes" id="UP000287651"/>
    </source>
</evidence>
<evidence type="ECO:0000313" key="1">
    <source>
        <dbReference type="EMBL" id="RRT69766.1"/>
    </source>
</evidence>